<sequence length="198" mass="22664">MACYSGHLARVFFNIYNYDLLKTISKKLIYANDICIATQCKNISLFHLNNRAANQELIHNKCPVYSGITRNRTSTYKHHLEKIASTLKTRAALISKLADTTWGANTQVLRTSTQVLLYSVAEYCSTINRWGTTKKSSHNYRDSRIYNIAVVTGLGQYQPPYIRQTNSIFRIADKIHNNPTLMELQFLYSSPATLFLQD</sequence>
<dbReference type="PANTHER" id="PTHR36688:SF1">
    <property type="entry name" value="ENDONUCLEASE_EXONUCLEASE_PHOSPHATASE DOMAIN-CONTAINING PROTEIN"/>
    <property type="match status" value="1"/>
</dbReference>
<accession>A0A6G0ZDE8</accession>
<dbReference type="InterPro" id="IPR052560">
    <property type="entry name" value="RdDP_mobile_element"/>
</dbReference>
<comment type="caution">
    <text evidence="1">The sequence shown here is derived from an EMBL/GenBank/DDBJ whole genome shotgun (WGS) entry which is preliminary data.</text>
</comment>
<dbReference type="EMBL" id="VUJU01000733">
    <property type="protein sequence ID" value="KAF0768624.1"/>
    <property type="molecule type" value="Genomic_DNA"/>
</dbReference>
<name>A0A6G0ZDE8_APHCR</name>
<organism evidence="1 2">
    <name type="scientific">Aphis craccivora</name>
    <name type="common">Cowpea aphid</name>
    <dbReference type="NCBI Taxonomy" id="307492"/>
    <lineage>
        <taxon>Eukaryota</taxon>
        <taxon>Metazoa</taxon>
        <taxon>Ecdysozoa</taxon>
        <taxon>Arthropoda</taxon>
        <taxon>Hexapoda</taxon>
        <taxon>Insecta</taxon>
        <taxon>Pterygota</taxon>
        <taxon>Neoptera</taxon>
        <taxon>Paraneoptera</taxon>
        <taxon>Hemiptera</taxon>
        <taxon>Sternorrhyncha</taxon>
        <taxon>Aphidomorpha</taxon>
        <taxon>Aphidoidea</taxon>
        <taxon>Aphididae</taxon>
        <taxon>Aphidini</taxon>
        <taxon>Aphis</taxon>
        <taxon>Aphis</taxon>
    </lineage>
</organism>
<dbReference type="OrthoDB" id="409048at2759"/>
<dbReference type="AlphaFoldDB" id="A0A6G0ZDE8"/>
<dbReference type="Proteomes" id="UP000478052">
    <property type="component" value="Unassembled WGS sequence"/>
</dbReference>
<evidence type="ECO:0000313" key="2">
    <source>
        <dbReference type="Proteomes" id="UP000478052"/>
    </source>
</evidence>
<keyword evidence="2" id="KW-1185">Reference proteome</keyword>
<gene>
    <name evidence="1" type="ORF">FWK35_00004754</name>
</gene>
<evidence type="ECO:0008006" key="3">
    <source>
        <dbReference type="Google" id="ProtNLM"/>
    </source>
</evidence>
<proteinExistence type="predicted"/>
<evidence type="ECO:0000313" key="1">
    <source>
        <dbReference type="EMBL" id="KAF0768624.1"/>
    </source>
</evidence>
<dbReference type="PANTHER" id="PTHR36688">
    <property type="entry name" value="ENDO/EXONUCLEASE/PHOSPHATASE DOMAIN-CONTAINING PROTEIN"/>
    <property type="match status" value="1"/>
</dbReference>
<protein>
    <recommendedName>
        <fullName evidence="3">Reverse transcriptase domain-containing protein</fullName>
    </recommendedName>
</protein>
<reference evidence="1 2" key="1">
    <citation type="submission" date="2019-08" db="EMBL/GenBank/DDBJ databases">
        <title>Whole genome of Aphis craccivora.</title>
        <authorList>
            <person name="Voronova N.V."/>
            <person name="Shulinski R.S."/>
            <person name="Bandarenka Y.V."/>
            <person name="Zhorov D.G."/>
            <person name="Warner D."/>
        </authorList>
    </citation>
    <scope>NUCLEOTIDE SEQUENCE [LARGE SCALE GENOMIC DNA]</scope>
    <source>
        <strain evidence="1">180601</strain>
        <tissue evidence="1">Whole Body</tissue>
    </source>
</reference>